<organism evidence="1 2">
    <name type="scientific">Allacma fusca</name>
    <dbReference type="NCBI Taxonomy" id="39272"/>
    <lineage>
        <taxon>Eukaryota</taxon>
        <taxon>Metazoa</taxon>
        <taxon>Ecdysozoa</taxon>
        <taxon>Arthropoda</taxon>
        <taxon>Hexapoda</taxon>
        <taxon>Collembola</taxon>
        <taxon>Symphypleona</taxon>
        <taxon>Sminthuridae</taxon>
        <taxon>Allacma</taxon>
    </lineage>
</organism>
<proteinExistence type="predicted"/>
<reference evidence="1" key="1">
    <citation type="submission" date="2021-06" db="EMBL/GenBank/DDBJ databases">
        <authorList>
            <person name="Hodson N. C."/>
            <person name="Mongue J. A."/>
            <person name="Jaron S. K."/>
        </authorList>
    </citation>
    <scope>NUCLEOTIDE SEQUENCE</scope>
</reference>
<dbReference type="EMBL" id="CAJVCH010091954">
    <property type="protein sequence ID" value="CAG7722721.1"/>
    <property type="molecule type" value="Genomic_DNA"/>
</dbReference>
<comment type="caution">
    <text evidence="1">The sequence shown here is derived from an EMBL/GenBank/DDBJ whole genome shotgun (WGS) entry which is preliminary data.</text>
</comment>
<sequence>MQLSEEINSELLDRSANPVDYRHRKYITRTCSGFDNNFWTGFSRISMFRSDNRSTPFILPSCFQGKPPAENFTSCMPIFEWPGVSVDVGSCGDVAKKISWMVIIHLAGFLKILYVMHRVYLINSAAHIWGDPPYDKKIMQIGINESVQTEG</sequence>
<evidence type="ECO:0000313" key="1">
    <source>
        <dbReference type="EMBL" id="CAG7722721.1"/>
    </source>
</evidence>
<evidence type="ECO:0000313" key="2">
    <source>
        <dbReference type="Proteomes" id="UP000708208"/>
    </source>
</evidence>
<accession>A0A8J2JRB0</accession>
<dbReference type="Proteomes" id="UP000708208">
    <property type="component" value="Unassembled WGS sequence"/>
</dbReference>
<name>A0A8J2JRB0_9HEXA</name>
<gene>
    <name evidence="1" type="ORF">AFUS01_LOCUS11840</name>
</gene>
<protein>
    <submittedName>
        <fullName evidence="1">Uncharacterized protein</fullName>
    </submittedName>
</protein>
<dbReference type="AlphaFoldDB" id="A0A8J2JRB0"/>
<keyword evidence="2" id="KW-1185">Reference proteome</keyword>